<dbReference type="AlphaFoldDB" id="A0A8H7VDJ1"/>
<reference evidence="1 2" key="1">
    <citation type="submission" date="2020-12" db="EMBL/GenBank/DDBJ databases">
        <title>Metabolic potential, ecology and presence of endohyphal bacteria is reflected in genomic diversity of Mucoromycotina.</title>
        <authorList>
            <person name="Muszewska A."/>
            <person name="Okrasinska A."/>
            <person name="Steczkiewicz K."/>
            <person name="Drgas O."/>
            <person name="Orlowska M."/>
            <person name="Perlinska-Lenart U."/>
            <person name="Aleksandrzak-Piekarczyk T."/>
            <person name="Szatraj K."/>
            <person name="Zielenkiewicz U."/>
            <person name="Pilsyk S."/>
            <person name="Malc E."/>
            <person name="Mieczkowski P."/>
            <person name="Kruszewska J.S."/>
            <person name="Biernat P."/>
            <person name="Pawlowska J."/>
        </authorList>
    </citation>
    <scope>NUCLEOTIDE SEQUENCE [LARGE SCALE GENOMIC DNA]</scope>
    <source>
        <strain evidence="1 2">CBS 142.35</strain>
    </source>
</reference>
<name>A0A8H7VDJ1_9FUNG</name>
<keyword evidence="2" id="KW-1185">Reference proteome</keyword>
<evidence type="ECO:0000313" key="1">
    <source>
        <dbReference type="EMBL" id="KAG2219141.1"/>
    </source>
</evidence>
<dbReference type="OrthoDB" id="2445244at2759"/>
<sequence length="119" mass="13131">MGSQLSGGFPLFIQVATVLWRFANSSFGFRVMEMALGIKDGSYNNFTNRFLGAMKHVSEQVITWPVNDREQALEIADGFRGRGTAEEPRLSGVIGAMDGKLVVNHKPASRGNLYVDHKN</sequence>
<evidence type="ECO:0000313" key="2">
    <source>
        <dbReference type="Proteomes" id="UP000646827"/>
    </source>
</evidence>
<accession>A0A8H7VDJ1</accession>
<dbReference type="EMBL" id="JAEPRB010000193">
    <property type="protein sequence ID" value="KAG2219141.1"/>
    <property type="molecule type" value="Genomic_DNA"/>
</dbReference>
<protein>
    <submittedName>
        <fullName evidence="1">Uncharacterized protein</fullName>
    </submittedName>
</protein>
<dbReference type="Proteomes" id="UP000646827">
    <property type="component" value="Unassembled WGS sequence"/>
</dbReference>
<gene>
    <name evidence="1" type="ORF">INT45_000513</name>
</gene>
<comment type="caution">
    <text evidence="1">The sequence shown here is derived from an EMBL/GenBank/DDBJ whole genome shotgun (WGS) entry which is preliminary data.</text>
</comment>
<organism evidence="1 2">
    <name type="scientific">Circinella minor</name>
    <dbReference type="NCBI Taxonomy" id="1195481"/>
    <lineage>
        <taxon>Eukaryota</taxon>
        <taxon>Fungi</taxon>
        <taxon>Fungi incertae sedis</taxon>
        <taxon>Mucoromycota</taxon>
        <taxon>Mucoromycotina</taxon>
        <taxon>Mucoromycetes</taxon>
        <taxon>Mucorales</taxon>
        <taxon>Lichtheimiaceae</taxon>
        <taxon>Circinella</taxon>
    </lineage>
</organism>
<proteinExistence type="predicted"/>